<evidence type="ECO:0000256" key="5">
    <source>
        <dbReference type="ARBA" id="ARBA00022777"/>
    </source>
</evidence>
<evidence type="ECO:0000256" key="1">
    <source>
        <dbReference type="ARBA" id="ARBA00000085"/>
    </source>
</evidence>
<dbReference type="PANTHER" id="PTHR43395">
    <property type="entry name" value="SENSOR HISTIDINE KINASE CHEA"/>
    <property type="match status" value="1"/>
</dbReference>
<protein>
    <recommendedName>
        <fullName evidence="2">histidine kinase</fullName>
        <ecNumber evidence="2">2.7.13.3</ecNumber>
    </recommendedName>
</protein>
<dbReference type="InterPro" id="IPR036890">
    <property type="entry name" value="HATPase_C_sf"/>
</dbReference>
<keyword evidence="5 13" id="KW-0418">Kinase</keyword>
<dbReference type="SMART" id="SM00387">
    <property type="entry name" value="HATPase_c"/>
    <property type="match status" value="1"/>
</dbReference>
<dbReference type="Gene3D" id="1.20.120.160">
    <property type="entry name" value="HPT domain"/>
    <property type="match status" value="1"/>
</dbReference>
<dbReference type="FunFam" id="3.30.565.10:FF:000016">
    <property type="entry name" value="Chemotaxis protein CheA, putative"/>
    <property type="match status" value="1"/>
</dbReference>
<dbReference type="GO" id="GO:0000155">
    <property type="term" value="F:phosphorelay sensor kinase activity"/>
    <property type="evidence" value="ECO:0007669"/>
    <property type="project" value="InterPro"/>
</dbReference>
<dbReference type="Proteomes" id="UP000053372">
    <property type="component" value="Unassembled WGS sequence"/>
</dbReference>
<dbReference type="PROSITE" id="PS50894">
    <property type="entry name" value="HPT"/>
    <property type="match status" value="1"/>
</dbReference>
<dbReference type="Gene3D" id="3.40.50.2300">
    <property type="match status" value="1"/>
</dbReference>
<keyword evidence="6" id="KW-0902">Two-component regulatory system</keyword>
<evidence type="ECO:0000256" key="6">
    <source>
        <dbReference type="ARBA" id="ARBA00023012"/>
    </source>
</evidence>
<evidence type="ECO:0000256" key="7">
    <source>
        <dbReference type="PROSITE-ProRule" id="PRU00110"/>
    </source>
</evidence>
<dbReference type="SMART" id="SM00260">
    <property type="entry name" value="CheW"/>
    <property type="match status" value="1"/>
</dbReference>
<sequence>MTTDSSIREQGYIYFLSEAPELLQTIEEELSDLIEDRSKAKVHKLMRATHTLKGGAANVGLEAINKISHSLEDVFKALYNPEVDIDNELYNLLFQSFECLQLALNAEITGRPIDHDELLGRAATIFARLQEKLGDAFGAETHIPTSEELGFDIVLSIFETGVTQRIESITEHLKNPSSPAEFAEFLCSEAEVFHGLSESLNLPGFGEIAQTTITALETNPDKALKIGEVVLSNLQKAKAAILDGDRTRGGEASPALISFTQEALIDEQPTTPDIPNLATDLELSIPSEENTYLPTPKISFSSSSLREEIEELYKFLTQKIDINQKQLKPKKAKFYLKVIRCILGWFNHELDISSQDLSLSLLIPNHNPESSVEGLEKWLDRFIIFLQAEGNESDSLKVYRYGVILTVLLTAIRFKFYQEESDFYLPVIKDIQSKISQLAREYKNLPPVTEQEKNWLTSPQVQKLLKIKEVTLQPEFPKLEDNIVEAIWGEDLTSTENDPVKIGEPELIISAEDLKDYDKEIMPSNSESVKIISQTVAETQEAVVESVLETKKKKVEIKNKSSKESPRAKNSRSQSFIRVDVEGLQRLNYLAGELLIHQKQRTLQDTQLKQIIEQLVEQNQRHQLTLEQLRELPLYRQVTSQQMQNFASVDFDSLEMDKYTEYYLKLNSALEETLQLQETTESLDLLLSQSTHIHEKKQRLTLSIIDNLVEARMVPLGNILNRFPQMVQNLEKLSDKQVKLKLVGTRVLVDKAIAEKLYDPLLHIVRNAFDHGIEASEVRRQSGKAEIGSIEICAYHQGSQTIIEVKDDGQGLNLNKIRNKAVEFGILSPEAEFGAYSSAPTEEEIVDCLFAPGFSTAGKVSEISGRGIGLDIVRSQLHSLNGSVTVSSIPYQGTKFTLKIPFSMTTDKLMIVQAGNNLYALLLDCIEKILIPTTEQIKEFEGKKALYWKTDNDEQMISLRKLSDFMGYNCTLFNADTAEHKVLNEYATNMKSPVLLLRREKQMLGLEVDQIIGEQELVIRPLGSTITPPKYIYGCSSLASGNLILVIDGTLLPEHGEMLATLDATSLPSVNRHRAFSMGGDNNKTTVLLNSSKNSINHNQISSRVVLIVDDAISLRQTLSLTLQKYGYQVIQAQNGIEALEKLQKNPKIQLVVSDLEMPRMNGFELLSNIRQSPEMTKIPVVILSSRSGDKHRQLAQNLGATAYLTKPYLEHEFIAKIDDLVSDISKTYYQLLATN</sequence>
<dbReference type="PROSITE" id="PS50851">
    <property type="entry name" value="CHEW"/>
    <property type="match status" value="1"/>
</dbReference>
<dbReference type="AlphaFoldDB" id="A0A0V7ZS73"/>
<dbReference type="SMART" id="SM00073">
    <property type="entry name" value="HPT"/>
    <property type="match status" value="1"/>
</dbReference>
<dbReference type="InterPro" id="IPR008207">
    <property type="entry name" value="Sig_transdc_His_kin_Hpt_dom"/>
</dbReference>
<reference evidence="13 14" key="1">
    <citation type="journal article" date="2015" name="Genome Announc.">
        <title>Draft Genome of the Euendolithic (true boring) Cyanobacterium Mastigocoleus testarum strain BC008.</title>
        <authorList>
            <person name="Guida B.S."/>
            <person name="Garcia-Pichel F."/>
        </authorList>
    </citation>
    <scope>NUCLEOTIDE SEQUENCE [LARGE SCALE GENOMIC DNA]</scope>
    <source>
        <strain evidence="13 14">BC008</strain>
    </source>
</reference>
<dbReference type="PANTHER" id="PTHR43395:SF1">
    <property type="entry name" value="CHEMOTAXIS PROTEIN CHEA"/>
    <property type="match status" value="1"/>
</dbReference>
<dbReference type="SUPFAM" id="SSF50341">
    <property type="entry name" value="CheW-like"/>
    <property type="match status" value="1"/>
</dbReference>
<dbReference type="PROSITE" id="PS50110">
    <property type="entry name" value="RESPONSE_REGULATORY"/>
    <property type="match status" value="1"/>
</dbReference>
<dbReference type="CDD" id="cd00088">
    <property type="entry name" value="HPT"/>
    <property type="match status" value="1"/>
</dbReference>
<feature type="domain" description="Histidine kinase" evidence="9">
    <location>
        <begin position="704"/>
        <end position="904"/>
    </location>
</feature>
<evidence type="ECO:0000259" key="10">
    <source>
        <dbReference type="PROSITE" id="PS50110"/>
    </source>
</evidence>
<dbReference type="GO" id="GO:0006935">
    <property type="term" value="P:chemotaxis"/>
    <property type="evidence" value="ECO:0007669"/>
    <property type="project" value="InterPro"/>
</dbReference>
<feature type="domain" description="Response regulatory" evidence="10">
    <location>
        <begin position="1105"/>
        <end position="1222"/>
    </location>
</feature>
<dbReference type="PROSITE" id="PS50109">
    <property type="entry name" value="HIS_KIN"/>
    <property type="match status" value="1"/>
</dbReference>
<dbReference type="Gene3D" id="2.30.30.40">
    <property type="entry name" value="SH3 Domains"/>
    <property type="match status" value="1"/>
</dbReference>
<keyword evidence="3 8" id="KW-0597">Phosphoprotein</keyword>
<evidence type="ECO:0000313" key="14">
    <source>
        <dbReference type="Proteomes" id="UP000053372"/>
    </source>
</evidence>
<dbReference type="SMART" id="SM01231">
    <property type="entry name" value="H-kinase_dim"/>
    <property type="match status" value="1"/>
</dbReference>
<evidence type="ECO:0000259" key="12">
    <source>
        <dbReference type="PROSITE" id="PS50894"/>
    </source>
</evidence>
<dbReference type="InterPro" id="IPR051315">
    <property type="entry name" value="Bact_Chemotaxis_CheA"/>
</dbReference>
<comment type="caution">
    <text evidence="13">The sequence shown here is derived from an EMBL/GenBank/DDBJ whole genome shotgun (WGS) entry which is preliminary data.</text>
</comment>
<gene>
    <name evidence="13" type="ORF">BC008_30200</name>
</gene>
<evidence type="ECO:0000259" key="9">
    <source>
        <dbReference type="PROSITE" id="PS50109"/>
    </source>
</evidence>
<evidence type="ECO:0000259" key="11">
    <source>
        <dbReference type="PROSITE" id="PS50851"/>
    </source>
</evidence>
<dbReference type="OrthoDB" id="2079555at2"/>
<dbReference type="InterPro" id="IPR001789">
    <property type="entry name" value="Sig_transdc_resp-reg_receiver"/>
</dbReference>
<dbReference type="SUPFAM" id="SSF47226">
    <property type="entry name" value="Histidine-containing phosphotransfer domain, HPT domain"/>
    <property type="match status" value="1"/>
</dbReference>
<comment type="catalytic activity">
    <reaction evidence="1">
        <text>ATP + protein L-histidine = ADP + protein N-phospho-L-histidine.</text>
        <dbReference type="EC" id="2.7.13.3"/>
    </reaction>
</comment>
<feature type="modified residue" description="4-aspartylphosphate" evidence="8">
    <location>
        <position position="1155"/>
    </location>
</feature>
<feature type="domain" description="CheW-like" evidence="11">
    <location>
        <begin position="906"/>
        <end position="1058"/>
    </location>
</feature>
<dbReference type="Pfam" id="PF01584">
    <property type="entry name" value="CheW"/>
    <property type="match status" value="1"/>
</dbReference>
<dbReference type="Pfam" id="PF00072">
    <property type="entry name" value="Response_reg"/>
    <property type="match status" value="1"/>
</dbReference>
<evidence type="ECO:0000256" key="8">
    <source>
        <dbReference type="PROSITE-ProRule" id="PRU00169"/>
    </source>
</evidence>
<proteinExistence type="predicted"/>
<dbReference type="SUPFAM" id="SSF55874">
    <property type="entry name" value="ATPase domain of HSP90 chaperone/DNA topoisomerase II/histidine kinase"/>
    <property type="match status" value="1"/>
</dbReference>
<dbReference type="InterPro" id="IPR011006">
    <property type="entry name" value="CheY-like_superfamily"/>
</dbReference>
<dbReference type="InterPro" id="IPR003594">
    <property type="entry name" value="HATPase_dom"/>
</dbReference>
<keyword evidence="4" id="KW-0808">Transferase</keyword>
<evidence type="ECO:0000256" key="3">
    <source>
        <dbReference type="ARBA" id="ARBA00022553"/>
    </source>
</evidence>
<keyword evidence="14" id="KW-1185">Reference proteome</keyword>
<organism evidence="13 14">
    <name type="scientific">Mastigocoleus testarum BC008</name>
    <dbReference type="NCBI Taxonomy" id="371196"/>
    <lineage>
        <taxon>Bacteria</taxon>
        <taxon>Bacillati</taxon>
        <taxon>Cyanobacteriota</taxon>
        <taxon>Cyanophyceae</taxon>
        <taxon>Nostocales</taxon>
        <taxon>Hapalosiphonaceae</taxon>
        <taxon>Mastigocoleus</taxon>
    </lineage>
</organism>
<accession>A0A0V7ZS73</accession>
<dbReference type="InterPro" id="IPR036641">
    <property type="entry name" value="HPT_dom_sf"/>
</dbReference>
<dbReference type="SUPFAM" id="SSF52172">
    <property type="entry name" value="CheY-like"/>
    <property type="match status" value="1"/>
</dbReference>
<dbReference type="InterPro" id="IPR005467">
    <property type="entry name" value="His_kinase_dom"/>
</dbReference>
<dbReference type="InterPro" id="IPR036061">
    <property type="entry name" value="CheW-like_dom_sf"/>
</dbReference>
<feature type="modified residue" description="Phosphohistidine" evidence="7">
    <location>
        <position position="50"/>
    </location>
</feature>
<dbReference type="InterPro" id="IPR004105">
    <property type="entry name" value="CheA-like_dim"/>
</dbReference>
<dbReference type="RefSeq" id="WP_027840442.1">
    <property type="nucleotide sequence ID" value="NZ_LMTZ01000087.1"/>
</dbReference>
<dbReference type="Gene3D" id="3.30.565.10">
    <property type="entry name" value="Histidine kinase-like ATPase, C-terminal domain"/>
    <property type="match status" value="1"/>
</dbReference>
<dbReference type="EMBL" id="LMTZ01000087">
    <property type="protein sequence ID" value="KST67469.1"/>
    <property type="molecule type" value="Genomic_DNA"/>
</dbReference>
<dbReference type="EC" id="2.7.13.3" evidence="2"/>
<dbReference type="GO" id="GO:0005737">
    <property type="term" value="C:cytoplasm"/>
    <property type="evidence" value="ECO:0007669"/>
    <property type="project" value="InterPro"/>
</dbReference>
<dbReference type="SMART" id="SM00448">
    <property type="entry name" value="REC"/>
    <property type="match status" value="1"/>
</dbReference>
<dbReference type="InterPro" id="IPR002545">
    <property type="entry name" value="CheW-lke_dom"/>
</dbReference>
<name>A0A0V7ZS73_9CYAN</name>
<feature type="domain" description="HPt" evidence="12">
    <location>
        <begin position="4"/>
        <end position="107"/>
    </location>
</feature>
<evidence type="ECO:0000313" key="13">
    <source>
        <dbReference type="EMBL" id="KST67469.1"/>
    </source>
</evidence>
<dbReference type="InterPro" id="IPR004358">
    <property type="entry name" value="Sig_transdc_His_kin-like_C"/>
</dbReference>
<dbReference type="PRINTS" id="PR00344">
    <property type="entry name" value="BCTRLSENSOR"/>
</dbReference>
<evidence type="ECO:0000256" key="2">
    <source>
        <dbReference type="ARBA" id="ARBA00012438"/>
    </source>
</evidence>
<evidence type="ECO:0000256" key="4">
    <source>
        <dbReference type="ARBA" id="ARBA00022679"/>
    </source>
</evidence>
<dbReference type="Pfam" id="PF01627">
    <property type="entry name" value="Hpt"/>
    <property type="match status" value="1"/>
</dbReference>
<dbReference type="Pfam" id="PF02518">
    <property type="entry name" value="HATPase_c"/>
    <property type="match status" value="1"/>
</dbReference>